<evidence type="ECO:0000256" key="10">
    <source>
        <dbReference type="RuleBase" id="RU000688"/>
    </source>
</evidence>
<gene>
    <name evidence="13" type="ORF">PLOB_00014041</name>
</gene>
<evidence type="ECO:0000256" key="11">
    <source>
        <dbReference type="SAM" id="Phobius"/>
    </source>
</evidence>
<dbReference type="PROSITE" id="PS00237">
    <property type="entry name" value="G_PROTEIN_RECEP_F1_1"/>
    <property type="match status" value="1"/>
</dbReference>
<dbReference type="PANTHER" id="PTHR24246:SF27">
    <property type="entry name" value="ADENOSINE RECEPTOR, ISOFORM A"/>
    <property type="match status" value="1"/>
</dbReference>
<feature type="transmembrane region" description="Helical" evidence="11">
    <location>
        <begin position="336"/>
        <end position="356"/>
    </location>
</feature>
<feature type="transmembrane region" description="Helical" evidence="11">
    <location>
        <begin position="599"/>
        <end position="622"/>
    </location>
</feature>
<feature type="transmembrane region" description="Helical" evidence="11">
    <location>
        <begin position="199"/>
        <end position="219"/>
    </location>
</feature>
<feature type="transmembrane region" description="Helical" evidence="11">
    <location>
        <begin position="536"/>
        <end position="560"/>
    </location>
</feature>
<keyword evidence="5 10" id="KW-0297">G-protein coupled receptor</keyword>
<dbReference type="Pfam" id="PF00001">
    <property type="entry name" value="7tm_1"/>
    <property type="match status" value="3"/>
</dbReference>
<dbReference type="Proteomes" id="UP001159405">
    <property type="component" value="Unassembled WGS sequence"/>
</dbReference>
<dbReference type="SUPFAM" id="SSF81321">
    <property type="entry name" value="Family A G protein-coupled receptor-like"/>
    <property type="match status" value="4"/>
</dbReference>
<keyword evidence="14" id="KW-1185">Reference proteome</keyword>
<feature type="transmembrane region" description="Helical" evidence="11">
    <location>
        <begin position="116"/>
        <end position="137"/>
    </location>
</feature>
<keyword evidence="2" id="KW-1003">Cell membrane</keyword>
<feature type="transmembrane region" description="Helical" evidence="11">
    <location>
        <begin position="727"/>
        <end position="751"/>
    </location>
</feature>
<evidence type="ECO:0000256" key="8">
    <source>
        <dbReference type="ARBA" id="ARBA00023180"/>
    </source>
</evidence>
<feature type="domain" description="G-protein coupled receptors family 1 profile" evidence="12">
    <location>
        <begin position="551"/>
        <end position="777"/>
    </location>
</feature>
<dbReference type="PROSITE" id="PS50262">
    <property type="entry name" value="G_PROTEIN_RECEP_F1_2"/>
    <property type="match status" value="3"/>
</dbReference>
<dbReference type="PRINTS" id="PR00237">
    <property type="entry name" value="GPCRRHODOPSN"/>
</dbReference>
<keyword evidence="6 11" id="KW-0472">Membrane</keyword>
<evidence type="ECO:0000256" key="5">
    <source>
        <dbReference type="ARBA" id="ARBA00023040"/>
    </source>
</evidence>
<feature type="transmembrane region" description="Helical" evidence="11">
    <location>
        <begin position="846"/>
        <end position="867"/>
    </location>
</feature>
<evidence type="ECO:0000313" key="13">
    <source>
        <dbReference type="EMBL" id="CAH3173378.1"/>
    </source>
</evidence>
<evidence type="ECO:0000313" key="14">
    <source>
        <dbReference type="Proteomes" id="UP001159405"/>
    </source>
</evidence>
<feature type="transmembrane region" description="Helical" evidence="11">
    <location>
        <begin position="44"/>
        <end position="64"/>
    </location>
</feature>
<comment type="caution">
    <text evidence="13">The sequence shown here is derived from an EMBL/GenBank/DDBJ whole genome shotgun (WGS) entry which is preliminary data.</text>
</comment>
<feature type="transmembrane region" description="Helical" evidence="11">
    <location>
        <begin position="462"/>
        <end position="484"/>
    </location>
</feature>
<dbReference type="CDD" id="cd00637">
    <property type="entry name" value="7tm_classA_rhodopsin-like"/>
    <property type="match status" value="3"/>
</dbReference>
<feature type="transmembrane region" description="Helical" evidence="11">
    <location>
        <begin position="643"/>
        <end position="665"/>
    </location>
</feature>
<accession>A0ABN8R216</accession>
<comment type="similarity">
    <text evidence="10">Belongs to the G-protein coupled receptor 1 family.</text>
</comment>
<proteinExistence type="inferred from homology"/>
<dbReference type="InterPro" id="IPR017452">
    <property type="entry name" value="GPCR_Rhodpsn_7TM"/>
</dbReference>
<feature type="transmembrane region" description="Helical" evidence="11">
    <location>
        <begin position="775"/>
        <end position="802"/>
    </location>
</feature>
<name>A0ABN8R216_9CNID</name>
<dbReference type="Gene3D" id="1.20.1070.10">
    <property type="entry name" value="Rhodopsin 7-helix transmembrane proteins"/>
    <property type="match status" value="4"/>
</dbReference>
<evidence type="ECO:0000256" key="3">
    <source>
        <dbReference type="ARBA" id="ARBA00022692"/>
    </source>
</evidence>
<feature type="transmembrane region" description="Helical" evidence="11">
    <location>
        <begin position="271"/>
        <end position="293"/>
    </location>
</feature>
<feature type="transmembrane region" description="Helical" evidence="11">
    <location>
        <begin position="6"/>
        <end position="32"/>
    </location>
</feature>
<evidence type="ECO:0000256" key="2">
    <source>
        <dbReference type="ARBA" id="ARBA00022475"/>
    </source>
</evidence>
<feature type="transmembrane region" description="Helical" evidence="11">
    <location>
        <begin position="376"/>
        <end position="400"/>
    </location>
</feature>
<dbReference type="PANTHER" id="PTHR24246">
    <property type="entry name" value="OLFACTORY RECEPTOR AND ADENOSINE RECEPTOR"/>
    <property type="match status" value="1"/>
</dbReference>
<feature type="transmembrane region" description="Helical" evidence="11">
    <location>
        <begin position="231"/>
        <end position="250"/>
    </location>
</feature>
<comment type="subcellular location">
    <subcellularLocation>
        <location evidence="1">Cell membrane</location>
        <topology evidence="1">Multi-pass membrane protein</topology>
    </subcellularLocation>
</comment>
<keyword evidence="9 10" id="KW-0807">Transducer</keyword>
<evidence type="ECO:0000256" key="4">
    <source>
        <dbReference type="ARBA" id="ARBA00022989"/>
    </source>
</evidence>
<evidence type="ECO:0000256" key="7">
    <source>
        <dbReference type="ARBA" id="ARBA00023170"/>
    </source>
</evidence>
<reference evidence="13 14" key="1">
    <citation type="submission" date="2022-05" db="EMBL/GenBank/DDBJ databases">
        <authorList>
            <consortium name="Genoscope - CEA"/>
            <person name="William W."/>
        </authorList>
    </citation>
    <scope>NUCLEOTIDE SEQUENCE [LARGE SCALE GENOMIC DNA]</scope>
</reference>
<feature type="transmembrane region" description="Helical" evidence="11">
    <location>
        <begin position="149"/>
        <end position="168"/>
    </location>
</feature>
<sequence length="872" mass="99334">MSDTITIAILSLTLVLSVFIFTANAFTVFVFWIHRHKLKRTFLIVFNLTVADLLVGLAETAFVGFKMNDRKPYVKIFKSFLVIVSGASVFFLVLISLERSFALKSPLRHRVTSTKVYIHGIVIVWLAGIALGALKLLPTYGIFDLKYYVVAYSVIIALSLLLICFSYLSIRKRFCKRNPVLDTGYCRKSVEQNTKLSKTIFFVIGASVALWAPSMALYNLSLLWEGLFPGFVNYIFCMFHLTNSLINPIIYSLRMPKFRKILQQLKNKLRYFSIFQGLCIFTGNFITMIVFWIHRYKLKRTSFLLINLAVADLLAGLTQAAIAAKAHPQTISADILTCFQAAFLAASVLFLVSISLERAYALIYPLLRHRVTSTTAYINTIIIVWLIAVTWGASCLLVVFDIFEFKFYIGAFSVTVFIGLVTICLCYVAIQAKLRQESTVIDPANNRHNAERNTKLSKTFCIVISASVALWVPGLVFSCIYFIFPWYSVIMNYVSFILHQTNSLLNPIIYSLRMPFFKESFKRLKNKMKIRKQTKMYRYVAIFQGLCIFTGNFITMIVFWIHRYKLKRTSFLLINLAVADLLSGLTQAAMAAQPIPQTISADISACFQAAFLAASLLFLVFISLERAYALIYPLRHRVTSTNAYIYTIIIVWLIAITWGTSRLLVVYDIFEYKFYTAAFSFAILFCLVTICLSYMAIRAKLSQESPAIDPANNRLNTYRNTKLSSTFCIVISASVALWVPGLVFYCIYYFLPGHSMITNYVSFILHQTNSLLNPIIYTILSLTLVLSVFIFTANAFTVFVFWIHRHKLKRTFLIVFNLTVADLLVGLAETAFVGFKMNDRKPYVKIFKSFLVIVSGASVFFSCLFHWNDPSL</sequence>
<evidence type="ECO:0000256" key="1">
    <source>
        <dbReference type="ARBA" id="ARBA00004651"/>
    </source>
</evidence>
<feature type="transmembrane region" description="Helical" evidence="11">
    <location>
        <begin position="407"/>
        <end position="430"/>
    </location>
</feature>
<feature type="transmembrane region" description="Helical" evidence="11">
    <location>
        <begin position="572"/>
        <end position="593"/>
    </location>
</feature>
<dbReference type="EMBL" id="CALNXK010000181">
    <property type="protein sequence ID" value="CAH3173378.1"/>
    <property type="molecule type" value="Genomic_DNA"/>
</dbReference>
<protein>
    <recommendedName>
        <fullName evidence="12">G-protein coupled receptors family 1 profile domain-containing protein</fullName>
    </recommendedName>
</protein>
<keyword evidence="3 10" id="KW-0812">Transmembrane</keyword>
<feature type="domain" description="G-protein coupled receptors family 1 profile" evidence="12">
    <location>
        <begin position="283"/>
        <end position="510"/>
    </location>
</feature>
<feature type="transmembrane region" description="Helical" evidence="11">
    <location>
        <begin position="814"/>
        <end position="834"/>
    </location>
</feature>
<evidence type="ECO:0000256" key="9">
    <source>
        <dbReference type="ARBA" id="ARBA00023224"/>
    </source>
</evidence>
<dbReference type="InterPro" id="IPR000276">
    <property type="entry name" value="GPCR_Rhodpsn"/>
</dbReference>
<feature type="transmembrane region" description="Helical" evidence="11">
    <location>
        <begin position="677"/>
        <end position="697"/>
    </location>
</feature>
<keyword evidence="4 11" id="KW-1133">Transmembrane helix</keyword>
<evidence type="ECO:0000256" key="6">
    <source>
        <dbReference type="ARBA" id="ARBA00023136"/>
    </source>
</evidence>
<keyword evidence="7 10" id="KW-0675">Receptor</keyword>
<organism evidence="13 14">
    <name type="scientific">Porites lobata</name>
    <dbReference type="NCBI Taxonomy" id="104759"/>
    <lineage>
        <taxon>Eukaryota</taxon>
        <taxon>Metazoa</taxon>
        <taxon>Cnidaria</taxon>
        <taxon>Anthozoa</taxon>
        <taxon>Hexacorallia</taxon>
        <taxon>Scleractinia</taxon>
        <taxon>Fungiina</taxon>
        <taxon>Poritidae</taxon>
        <taxon>Porites</taxon>
    </lineage>
</organism>
<evidence type="ECO:0000259" key="12">
    <source>
        <dbReference type="PROSITE" id="PS50262"/>
    </source>
</evidence>
<keyword evidence="8" id="KW-0325">Glycoprotein</keyword>
<feature type="transmembrane region" description="Helical" evidence="11">
    <location>
        <begin position="76"/>
        <end position="95"/>
    </location>
</feature>
<feature type="domain" description="G-protein coupled receptors family 1 profile" evidence="12">
    <location>
        <begin position="23"/>
        <end position="251"/>
    </location>
</feature>